<reference evidence="1 2" key="1">
    <citation type="submission" date="2019-05" db="EMBL/GenBank/DDBJ databases">
        <title>Another draft genome of Portunus trituberculatus and its Hox gene families provides insights of decapod evolution.</title>
        <authorList>
            <person name="Jeong J.-H."/>
            <person name="Song I."/>
            <person name="Kim S."/>
            <person name="Choi T."/>
            <person name="Kim D."/>
            <person name="Ryu S."/>
            <person name="Kim W."/>
        </authorList>
    </citation>
    <scope>NUCLEOTIDE SEQUENCE [LARGE SCALE GENOMIC DNA]</scope>
    <source>
        <tissue evidence="1">Muscle</tissue>
    </source>
</reference>
<proteinExistence type="predicted"/>
<evidence type="ECO:0000313" key="2">
    <source>
        <dbReference type="Proteomes" id="UP000324222"/>
    </source>
</evidence>
<comment type="caution">
    <text evidence="1">The sequence shown here is derived from an EMBL/GenBank/DDBJ whole genome shotgun (WGS) entry which is preliminary data.</text>
</comment>
<dbReference type="AlphaFoldDB" id="A0A5B7GR33"/>
<name>A0A5B7GR33_PORTR</name>
<dbReference type="EMBL" id="VSRR010016881">
    <property type="protein sequence ID" value="MPC59795.1"/>
    <property type="molecule type" value="Genomic_DNA"/>
</dbReference>
<dbReference type="Proteomes" id="UP000324222">
    <property type="component" value="Unassembled WGS sequence"/>
</dbReference>
<protein>
    <submittedName>
        <fullName evidence="1">Uncharacterized protein</fullName>
    </submittedName>
</protein>
<organism evidence="1 2">
    <name type="scientific">Portunus trituberculatus</name>
    <name type="common">Swimming crab</name>
    <name type="synonym">Neptunus trituberculatus</name>
    <dbReference type="NCBI Taxonomy" id="210409"/>
    <lineage>
        <taxon>Eukaryota</taxon>
        <taxon>Metazoa</taxon>
        <taxon>Ecdysozoa</taxon>
        <taxon>Arthropoda</taxon>
        <taxon>Crustacea</taxon>
        <taxon>Multicrustacea</taxon>
        <taxon>Malacostraca</taxon>
        <taxon>Eumalacostraca</taxon>
        <taxon>Eucarida</taxon>
        <taxon>Decapoda</taxon>
        <taxon>Pleocyemata</taxon>
        <taxon>Brachyura</taxon>
        <taxon>Eubrachyura</taxon>
        <taxon>Portunoidea</taxon>
        <taxon>Portunidae</taxon>
        <taxon>Portuninae</taxon>
        <taxon>Portunus</taxon>
    </lineage>
</organism>
<gene>
    <name evidence="1" type="ORF">E2C01_053823</name>
</gene>
<keyword evidence="2" id="KW-1185">Reference proteome</keyword>
<sequence>MINTVSSSRAERKGLATCHGASLRQVFRDGELTRNHHHHYYHHHRLANTTYTQASFPYVAAVDLSRLLNPTKILTGL</sequence>
<evidence type="ECO:0000313" key="1">
    <source>
        <dbReference type="EMBL" id="MPC59795.1"/>
    </source>
</evidence>
<accession>A0A5B7GR33</accession>